<dbReference type="InterPro" id="IPR018392">
    <property type="entry name" value="LysM"/>
</dbReference>
<dbReference type="SUPFAM" id="SSF54106">
    <property type="entry name" value="LysM domain"/>
    <property type="match status" value="1"/>
</dbReference>
<dbReference type="SMART" id="SM00257">
    <property type="entry name" value="LysM"/>
    <property type="match status" value="1"/>
</dbReference>
<dbReference type="GO" id="GO:0016020">
    <property type="term" value="C:membrane"/>
    <property type="evidence" value="ECO:0007669"/>
    <property type="project" value="InterPro"/>
</dbReference>
<dbReference type="Pfam" id="PF01476">
    <property type="entry name" value="LysM"/>
    <property type="match status" value="1"/>
</dbReference>
<dbReference type="InterPro" id="IPR036779">
    <property type="entry name" value="LysM_dom_sf"/>
</dbReference>
<dbReference type="InterPro" id="IPR023346">
    <property type="entry name" value="Lysozyme-like_dom_sf"/>
</dbReference>
<gene>
    <name evidence="4" type="ORF">EBQ25_08845</name>
</gene>
<comment type="caution">
    <text evidence="4">The sequence shown here is derived from an EMBL/GenBank/DDBJ whole genome shotgun (WGS) entry which is preliminary data.</text>
</comment>
<comment type="similarity">
    <text evidence="1">Belongs to the transglycosylase Slt family.</text>
</comment>
<accession>A0A3M6Q784</accession>
<dbReference type="InterPro" id="IPR008258">
    <property type="entry name" value="Transglycosylase_SLT_dom_1"/>
</dbReference>
<dbReference type="SUPFAM" id="SSF53955">
    <property type="entry name" value="Lysozyme-like"/>
    <property type="match status" value="1"/>
</dbReference>
<dbReference type="CDD" id="cd00118">
    <property type="entry name" value="LysM"/>
    <property type="match status" value="1"/>
</dbReference>
<feature type="compositionally biased region" description="Polar residues" evidence="2">
    <location>
        <begin position="500"/>
        <end position="518"/>
    </location>
</feature>
<name>A0A3M6Q784_9BURK</name>
<dbReference type="EMBL" id="RDQL01000011">
    <property type="protein sequence ID" value="RMW98664.1"/>
    <property type="molecule type" value="Genomic_DNA"/>
</dbReference>
<dbReference type="GO" id="GO:0008933">
    <property type="term" value="F:peptidoglycan lytic transglycosylase activity"/>
    <property type="evidence" value="ECO:0007669"/>
    <property type="project" value="InterPro"/>
</dbReference>
<dbReference type="InterPro" id="IPR000189">
    <property type="entry name" value="Transglyc_AS"/>
</dbReference>
<proteinExistence type="inferred from homology"/>
<feature type="domain" description="LysM" evidence="3">
    <location>
        <begin position="420"/>
        <end position="464"/>
    </location>
</feature>
<protein>
    <submittedName>
        <fullName evidence="4">LysM peptidoglycan-binding domain-containing protein</fullName>
    </submittedName>
</protein>
<dbReference type="PROSITE" id="PS51782">
    <property type="entry name" value="LYSM"/>
    <property type="match status" value="1"/>
</dbReference>
<dbReference type="PROSITE" id="PS00922">
    <property type="entry name" value="TRANSGLYCOSYLASE"/>
    <property type="match status" value="1"/>
</dbReference>
<keyword evidence="5" id="KW-1185">Reference proteome</keyword>
<dbReference type="Gene3D" id="3.10.350.10">
    <property type="entry name" value="LysM domain"/>
    <property type="match status" value="1"/>
</dbReference>
<dbReference type="PROSITE" id="PS51257">
    <property type="entry name" value="PROKAR_LIPOPROTEIN"/>
    <property type="match status" value="1"/>
</dbReference>
<evidence type="ECO:0000313" key="5">
    <source>
        <dbReference type="Proteomes" id="UP000267035"/>
    </source>
</evidence>
<dbReference type="Proteomes" id="UP000267035">
    <property type="component" value="Unassembled WGS sequence"/>
</dbReference>
<dbReference type="CDD" id="cd16894">
    <property type="entry name" value="MltD-like"/>
    <property type="match status" value="1"/>
</dbReference>
<evidence type="ECO:0000259" key="3">
    <source>
        <dbReference type="PROSITE" id="PS51782"/>
    </source>
</evidence>
<dbReference type="PANTHER" id="PTHR37423">
    <property type="entry name" value="SOLUBLE LYTIC MUREIN TRANSGLYCOSYLASE-RELATED"/>
    <property type="match status" value="1"/>
</dbReference>
<evidence type="ECO:0000256" key="1">
    <source>
        <dbReference type="ARBA" id="ARBA00007734"/>
    </source>
</evidence>
<dbReference type="PANTHER" id="PTHR37423:SF2">
    <property type="entry name" value="MEMBRANE-BOUND LYTIC MUREIN TRANSGLYCOSYLASE C"/>
    <property type="match status" value="1"/>
</dbReference>
<feature type="compositionally biased region" description="Polar residues" evidence="2">
    <location>
        <begin position="557"/>
        <end position="572"/>
    </location>
</feature>
<evidence type="ECO:0000256" key="2">
    <source>
        <dbReference type="SAM" id="MobiDB-lite"/>
    </source>
</evidence>
<dbReference type="Pfam" id="PF01464">
    <property type="entry name" value="SLT"/>
    <property type="match status" value="1"/>
</dbReference>
<feature type="compositionally biased region" description="Low complexity" evidence="2">
    <location>
        <begin position="519"/>
        <end position="556"/>
    </location>
</feature>
<reference evidence="4 5" key="1">
    <citation type="submission" date="2018-10" db="EMBL/GenBank/DDBJ databases">
        <title>Comamonadaceae CDC group NO-1 genome sequencing and assembly.</title>
        <authorList>
            <person name="Bernier A.-M."/>
            <person name="Bernard K."/>
        </authorList>
    </citation>
    <scope>NUCLEOTIDE SEQUENCE [LARGE SCALE GENOMIC DNA]</scope>
    <source>
        <strain evidence="4 5">NML161473</strain>
    </source>
</reference>
<dbReference type="Gene3D" id="1.10.530.10">
    <property type="match status" value="1"/>
</dbReference>
<dbReference type="RefSeq" id="WP_122254261.1">
    <property type="nucleotide sequence ID" value="NZ_RDQL01000011.1"/>
</dbReference>
<feature type="region of interest" description="Disordered" evidence="2">
    <location>
        <begin position="469"/>
        <end position="572"/>
    </location>
</feature>
<dbReference type="GO" id="GO:0000270">
    <property type="term" value="P:peptidoglycan metabolic process"/>
    <property type="evidence" value="ECO:0007669"/>
    <property type="project" value="InterPro"/>
</dbReference>
<sequence>MLRTTLTDPLRWLMAVAIGAVMAGCSTLPSSSPESAANAYAPDGRALAPIEPASIYSLEVRTTAPAQDIWARMRSGFGMPDLHSPLVGERERWYASRPDLMLRMTERSRKYLFHIVEELERRNMPTELALLPFVESAYNPNAVSSAKAAGMWQFMPATGIDYSLEQSAFIDDRRDVLESTRAALDYLQKLHNMFGDWHLALAAYNWGEGSVGRARARNQNAGLPTGYLDLRMPDETRGYVPKLQAIKNIVSNPRAFGVELADIGNHAYFDTATIARDIDVARAAQMAGISEADFRLLNPAHKGPVVFAAVTPEILLPWESAQTFRSNLANHRDGRLASWTVWTAPQRMALADVAQRIGADEQELRTLNAIPRNMLIEGGSALLVPRTSAALADAAAETIANGRLKLTPERRASADSPRRLTVAARKGETVATLAARYKVAKADLARWNKVAPNARFKPGQKVVVLQSARSAKTTPAAAQASKAATRTAKAAAPTAKQAKQGQPTKQAKASAQTGKTARTAQAGKTVKTAAKTPGKATNKTAAKTPTKATAAHKPATSQKTRVATANSRTAKQ</sequence>
<dbReference type="AlphaFoldDB" id="A0A3M6Q784"/>
<evidence type="ECO:0000313" key="4">
    <source>
        <dbReference type="EMBL" id="RMW98664.1"/>
    </source>
</evidence>
<feature type="compositionally biased region" description="Low complexity" evidence="2">
    <location>
        <begin position="469"/>
        <end position="499"/>
    </location>
</feature>
<organism evidence="4 5">
    <name type="scientific">Allofranklinella schreckenbergeri</name>
    <dbReference type="NCBI Taxonomy" id="1076744"/>
    <lineage>
        <taxon>Bacteria</taxon>
        <taxon>Pseudomonadati</taxon>
        <taxon>Pseudomonadota</taxon>
        <taxon>Betaproteobacteria</taxon>
        <taxon>Burkholderiales</taxon>
        <taxon>Comamonadaceae</taxon>
        <taxon>Allofranklinella</taxon>
    </lineage>
</organism>